<dbReference type="EMBL" id="KV425573">
    <property type="protein sequence ID" value="KZT25167.1"/>
    <property type="molecule type" value="Genomic_DNA"/>
</dbReference>
<dbReference type="OrthoDB" id="10064411at2759"/>
<keyword evidence="3" id="KW-1185">Reference proteome</keyword>
<dbReference type="PANTHER" id="PTHR21193:SF3">
    <property type="entry name" value="OXIDOREDUCTASE-LIKE DOMAIN-CONTAINING PROTEIN 1"/>
    <property type="match status" value="1"/>
</dbReference>
<gene>
    <name evidence="2" type="ORF">NEOLEDRAFT_1178586</name>
</gene>
<reference evidence="2 3" key="1">
    <citation type="journal article" date="2016" name="Mol. Biol. Evol.">
        <title>Comparative Genomics of Early-Diverging Mushroom-Forming Fungi Provides Insights into the Origins of Lignocellulose Decay Capabilities.</title>
        <authorList>
            <person name="Nagy L.G."/>
            <person name="Riley R."/>
            <person name="Tritt A."/>
            <person name="Adam C."/>
            <person name="Daum C."/>
            <person name="Floudas D."/>
            <person name="Sun H."/>
            <person name="Yadav J.S."/>
            <person name="Pangilinan J."/>
            <person name="Larsson K.H."/>
            <person name="Matsuura K."/>
            <person name="Barry K."/>
            <person name="Labutti K."/>
            <person name="Kuo R."/>
            <person name="Ohm R.A."/>
            <person name="Bhattacharya S.S."/>
            <person name="Shirouzu T."/>
            <person name="Yoshinaga Y."/>
            <person name="Martin F.M."/>
            <person name="Grigoriev I.V."/>
            <person name="Hibbett D.S."/>
        </authorList>
    </citation>
    <scope>NUCLEOTIDE SEQUENCE [LARGE SCALE GENOMIC DNA]</scope>
    <source>
        <strain evidence="2 3">HHB14362 ss-1</strain>
    </source>
</reference>
<protein>
    <recommendedName>
        <fullName evidence="1">Oxidoreductase-like domain-containing protein</fullName>
    </recommendedName>
</protein>
<evidence type="ECO:0000313" key="2">
    <source>
        <dbReference type="EMBL" id="KZT25167.1"/>
    </source>
</evidence>
<evidence type="ECO:0000313" key="3">
    <source>
        <dbReference type="Proteomes" id="UP000076761"/>
    </source>
</evidence>
<dbReference type="InterPro" id="IPR019180">
    <property type="entry name" value="Oxidoreductase-like_N"/>
</dbReference>
<dbReference type="PANTHER" id="PTHR21193">
    <property type="entry name" value="OXIDOREDUCTASE-LIKE DOMAIN-CONTAINING PROTEIN 1"/>
    <property type="match status" value="1"/>
</dbReference>
<evidence type="ECO:0000259" key="1">
    <source>
        <dbReference type="Pfam" id="PF09791"/>
    </source>
</evidence>
<organism evidence="2 3">
    <name type="scientific">Neolentinus lepideus HHB14362 ss-1</name>
    <dbReference type="NCBI Taxonomy" id="1314782"/>
    <lineage>
        <taxon>Eukaryota</taxon>
        <taxon>Fungi</taxon>
        <taxon>Dikarya</taxon>
        <taxon>Basidiomycota</taxon>
        <taxon>Agaricomycotina</taxon>
        <taxon>Agaricomycetes</taxon>
        <taxon>Gloeophyllales</taxon>
        <taxon>Gloeophyllaceae</taxon>
        <taxon>Neolentinus</taxon>
    </lineage>
</organism>
<dbReference type="InterPro" id="IPR039251">
    <property type="entry name" value="OXLD1"/>
</dbReference>
<feature type="domain" description="Oxidoreductase-like" evidence="1">
    <location>
        <begin position="62"/>
        <end position="107"/>
    </location>
</feature>
<dbReference type="GO" id="GO:0005739">
    <property type="term" value="C:mitochondrion"/>
    <property type="evidence" value="ECO:0007669"/>
    <property type="project" value="TreeGrafter"/>
</dbReference>
<name>A0A165SHH5_9AGAM</name>
<dbReference type="InParanoid" id="A0A165SHH5"/>
<dbReference type="Pfam" id="PF09791">
    <property type="entry name" value="Oxidored-like"/>
    <property type="match status" value="1"/>
</dbReference>
<accession>A0A165SHH5</accession>
<sequence>MWKRPAQAGQNLSDRYRRLERSLREKAALSEFIQDLPGDVAVASPMEREVHPAHRPPGTVKTFRGLVIPEEPTPPAADECCMSGCAVCVYDLYEESLQAYKASVNALRAALRASSVPERDWPASIQEPRESKVNMVKDASMSAFEELERTLRQKKAEI</sequence>
<dbReference type="Proteomes" id="UP000076761">
    <property type="component" value="Unassembled WGS sequence"/>
</dbReference>
<dbReference type="STRING" id="1314782.A0A165SHH5"/>
<proteinExistence type="predicted"/>
<dbReference type="AlphaFoldDB" id="A0A165SHH5"/>